<dbReference type="Gene3D" id="3.90.320.10">
    <property type="match status" value="1"/>
</dbReference>
<name>A0A2W7G443_9BACT</name>
<protein>
    <recommendedName>
        <fullName evidence="3">YqaJ-like recombinase protein</fullName>
    </recommendedName>
</protein>
<dbReference type="RefSeq" id="WP_211305408.1">
    <property type="nucleotide sequence ID" value="NZ_QKUB01000002.1"/>
</dbReference>
<keyword evidence="2" id="KW-1185">Reference proteome</keyword>
<sequence length="289" mass="33821">MDNITKKIKIPQRSKYNGQEYKVDYDNKVVILNADYHHKLLSNKPGSFGGFRKITGSALGDILKLSSLNSEFAAFARIAGFPMPILDRKYVDAGIALEPKIIEKIESKYNFKIERFDAKKYNYDYFSNHDLFGGLPDGYLEDQKLIIEIKTTGIKKLSAWNNNNINLSYIKQAQLYSYLMNVKKFTIVAAFLEDEDYVNPENVDLNQRFVKNWFFEVNEEQVLDDINKCKEWYYKYTKAGVSPIWNESIDSDLIEYLACSNYQEWEELYLKWVEIGKAVAEYEDKERLI</sequence>
<evidence type="ECO:0000313" key="2">
    <source>
        <dbReference type="Proteomes" id="UP000249646"/>
    </source>
</evidence>
<dbReference type="EMBL" id="QKUB01000002">
    <property type="protein sequence ID" value="PZW01440.1"/>
    <property type="molecule type" value="Genomic_DNA"/>
</dbReference>
<dbReference type="SUPFAM" id="SSF52980">
    <property type="entry name" value="Restriction endonuclease-like"/>
    <property type="match status" value="1"/>
</dbReference>
<dbReference type="AlphaFoldDB" id="A0A2W7G443"/>
<gene>
    <name evidence="1" type="ORF">BCF89_10264</name>
</gene>
<dbReference type="InterPro" id="IPR011604">
    <property type="entry name" value="PDDEXK-like_dom_sf"/>
</dbReference>
<evidence type="ECO:0008006" key="3">
    <source>
        <dbReference type="Google" id="ProtNLM"/>
    </source>
</evidence>
<reference evidence="1 2" key="1">
    <citation type="submission" date="2018-06" db="EMBL/GenBank/DDBJ databases">
        <title>Genomic Encyclopedia of Archaeal and Bacterial Type Strains, Phase II (KMG-II): from individual species to whole genera.</title>
        <authorList>
            <person name="Goeker M."/>
        </authorList>
    </citation>
    <scope>NUCLEOTIDE SEQUENCE [LARGE SCALE GENOMIC DNA]</scope>
    <source>
        <strain evidence="1 2">ATCC 51348</strain>
    </source>
</reference>
<dbReference type="NCBIfam" id="NF045870">
    <property type="entry name" value="MAGa7180_fam_nucl"/>
    <property type="match status" value="1"/>
</dbReference>
<accession>A0A2W7G443</accession>
<dbReference type="InterPro" id="IPR011335">
    <property type="entry name" value="Restrct_endonuc-II-like"/>
</dbReference>
<dbReference type="Proteomes" id="UP000249646">
    <property type="component" value="Unassembled WGS sequence"/>
</dbReference>
<comment type="caution">
    <text evidence="1">The sequence shown here is derived from an EMBL/GenBank/DDBJ whole genome shotgun (WGS) entry which is preliminary data.</text>
</comment>
<proteinExistence type="predicted"/>
<evidence type="ECO:0000313" key="1">
    <source>
        <dbReference type="EMBL" id="PZW01440.1"/>
    </source>
</evidence>
<organism evidence="1 2">
    <name type="scientific">Metamycoplasma auris</name>
    <dbReference type="NCBI Taxonomy" id="51363"/>
    <lineage>
        <taxon>Bacteria</taxon>
        <taxon>Bacillati</taxon>
        <taxon>Mycoplasmatota</taxon>
        <taxon>Mycoplasmoidales</taxon>
        <taxon>Metamycoplasmataceae</taxon>
        <taxon>Metamycoplasma</taxon>
    </lineage>
</organism>